<accession>A0A7D3QX59</accession>
<feature type="compositionally biased region" description="Low complexity" evidence="1">
    <location>
        <begin position="245"/>
        <end position="262"/>
    </location>
</feature>
<dbReference type="EMBL" id="MT418680">
    <property type="protein sequence ID" value="QKF94160.1"/>
    <property type="molecule type" value="Genomic_DNA"/>
</dbReference>
<evidence type="ECO:0000256" key="1">
    <source>
        <dbReference type="SAM" id="MobiDB-lite"/>
    </source>
</evidence>
<feature type="compositionally biased region" description="Low complexity" evidence="1">
    <location>
        <begin position="300"/>
        <end position="313"/>
    </location>
</feature>
<sequence length="321" mass="34574">MANQVTQKAGLTFNVNTVKAKLKDYYESQSATAPMFSGGHTALTAVLECLWERILKECVARVGKDKSGVRQVNVEGLQYTVLLHEGLKQYYLVPLSKFDSKQMYKDQVPVSSKELDQVMERVDKDLSLTPRARNLACFLLLTAFHDVANTSTQFLSFAGRKSLNGNCVMHVVSTRFDESVAHELRTEIARAMKAFGEELDETGPVQESTEAKPAAADPQTAPVDEADDGQEPETPAPKAVKKGTKQAAAPADATPAAAPAKKAGGKGGKGKQVDEEEEEHVEEDAGEEETVEAKPKKQSTKAVASTQAAPAKKAPAKGKSN</sequence>
<protein>
    <submittedName>
        <fullName evidence="2">Uncharacterized protein</fullName>
    </submittedName>
</protein>
<feature type="compositionally biased region" description="Acidic residues" evidence="1">
    <location>
        <begin position="274"/>
        <end position="290"/>
    </location>
</feature>
<reference evidence="2 3" key="1">
    <citation type="submission" date="2020-04" db="EMBL/GenBank/DDBJ databases">
        <title>Advantages and limits of metagenomic assembly and binning of a giant virus.</title>
        <authorList>
            <person name="Schulz F."/>
            <person name="Andreani J."/>
            <person name="Francis R."/>
            <person name="Boudjemaa H."/>
            <person name="Bou Khalil J.Y."/>
            <person name="Lee J."/>
            <person name="La Scola B."/>
            <person name="Woyke T."/>
        </authorList>
    </citation>
    <scope>NUCLEOTIDE SEQUENCE [LARGE SCALE GENOMIC DNA]</scope>
    <source>
        <strain evidence="2 3">FV1/VV64</strain>
    </source>
</reference>
<evidence type="ECO:0000313" key="2">
    <source>
        <dbReference type="EMBL" id="QKF94160.1"/>
    </source>
</evidence>
<name>A0A7D3QX59_9VIRU</name>
<organism evidence="2 3">
    <name type="scientific">Fadolivirus FV1/VV64</name>
    <dbReference type="NCBI Taxonomy" id="3070911"/>
    <lineage>
        <taxon>Viruses</taxon>
        <taxon>Varidnaviria</taxon>
        <taxon>Bamfordvirae</taxon>
        <taxon>Nucleocytoviricota</taxon>
        <taxon>Megaviricetes</taxon>
        <taxon>Imitervirales</taxon>
        <taxon>Mimiviridae</taxon>
        <taxon>Klosneuvirinae</taxon>
        <taxon>Fadolivirus</taxon>
        <taxon>Fadolivirus algeromassiliense</taxon>
    </lineage>
</organism>
<evidence type="ECO:0000313" key="3">
    <source>
        <dbReference type="Proteomes" id="UP001162001"/>
    </source>
</evidence>
<gene>
    <name evidence="2" type="ORF">Fadolivirus_1_702</name>
</gene>
<keyword evidence="3" id="KW-1185">Reference proteome</keyword>
<dbReference type="Proteomes" id="UP001162001">
    <property type="component" value="Segment"/>
</dbReference>
<feature type="region of interest" description="Disordered" evidence="1">
    <location>
        <begin position="200"/>
        <end position="321"/>
    </location>
</feature>
<proteinExistence type="predicted"/>